<dbReference type="AlphaFoldDB" id="B7ZZG3"/>
<dbReference type="EMBL" id="BT054705">
    <property type="protein sequence ID" value="ACL53312.1"/>
    <property type="molecule type" value="mRNA"/>
</dbReference>
<organism evidence="2">
    <name type="scientific">Zea mays</name>
    <name type="common">Maize</name>
    <dbReference type="NCBI Taxonomy" id="4577"/>
    <lineage>
        <taxon>Eukaryota</taxon>
        <taxon>Viridiplantae</taxon>
        <taxon>Streptophyta</taxon>
        <taxon>Embryophyta</taxon>
        <taxon>Tracheophyta</taxon>
        <taxon>Spermatophyta</taxon>
        <taxon>Magnoliopsida</taxon>
        <taxon>Liliopsida</taxon>
        <taxon>Poales</taxon>
        <taxon>Poaceae</taxon>
        <taxon>PACMAD clade</taxon>
        <taxon>Panicoideae</taxon>
        <taxon>Andropogonodae</taxon>
        <taxon>Andropogoneae</taxon>
        <taxon>Tripsacinae</taxon>
        <taxon>Zea</taxon>
    </lineage>
</organism>
<feature type="compositionally biased region" description="Basic residues" evidence="1">
    <location>
        <begin position="224"/>
        <end position="236"/>
    </location>
</feature>
<accession>B7ZZG3</accession>
<name>B7ZZG3_MAIZE</name>
<feature type="compositionally biased region" description="Polar residues" evidence="1">
    <location>
        <begin position="1"/>
        <end position="16"/>
    </location>
</feature>
<reference evidence="2" key="1">
    <citation type="journal article" date="2009" name="PLoS Genet.">
        <title>Sequencing, mapping, and analysis of 27,455 maize full-length cDNAs.</title>
        <authorList>
            <person name="Soderlund C."/>
            <person name="Descour A."/>
            <person name="Kudrna D."/>
            <person name="Bomhoff M."/>
            <person name="Boyd L."/>
            <person name="Currie J."/>
            <person name="Angelova A."/>
            <person name="Collura K."/>
            <person name="Wissotski M."/>
            <person name="Ashley E."/>
            <person name="Morrow D."/>
            <person name="Fernandes J."/>
            <person name="Walbot V."/>
            <person name="Yu Y."/>
        </authorList>
    </citation>
    <scope>NUCLEOTIDE SEQUENCE</scope>
    <source>
        <strain evidence="2">B73</strain>
    </source>
</reference>
<protein>
    <submittedName>
        <fullName evidence="2">Uncharacterized protein</fullName>
    </submittedName>
</protein>
<feature type="compositionally biased region" description="Basic and acidic residues" evidence="1">
    <location>
        <begin position="137"/>
        <end position="147"/>
    </location>
</feature>
<feature type="region of interest" description="Disordered" evidence="1">
    <location>
        <begin position="214"/>
        <end position="279"/>
    </location>
</feature>
<sequence length="279" mass="30621">MPRTNISIEVNKSTSRTKNERIDSTPFTYIHCTALHSHGSREHRCPAGGDGHRLSPVDEDGGGGVVRERADEHEQVEDLVAVADAVEPAGAPALRHAGDVEPGAGGVHEAHEELERQREVALAVCPVEPQRVQRRQHPGEGHGHEEAGAEVAQARRRARGRQEQRHHQQAQQGDGGQVDELRAGAAEEGVVDGREEGGDDHHRDPRVVELPEEAREAARVARQQVRRRAHRQARHGARQEHRPRPPRHRVGVAVAAPEHGHQTLAGRQARVTAGLPRRP</sequence>
<evidence type="ECO:0000256" key="1">
    <source>
        <dbReference type="SAM" id="MobiDB-lite"/>
    </source>
</evidence>
<proteinExistence type="evidence at transcript level"/>
<evidence type="ECO:0000313" key="2">
    <source>
        <dbReference type="EMBL" id="ACL53312.1"/>
    </source>
</evidence>
<feature type="region of interest" description="Disordered" evidence="1">
    <location>
        <begin position="1"/>
        <end position="22"/>
    </location>
</feature>
<feature type="region of interest" description="Disordered" evidence="1">
    <location>
        <begin position="128"/>
        <end position="179"/>
    </location>
</feature>
<reference evidence="2" key="2">
    <citation type="submission" date="2012-06" db="EMBL/GenBank/DDBJ databases">
        <authorList>
            <person name="Yu Y."/>
            <person name="Currie J."/>
            <person name="Lomeli R."/>
            <person name="Angelova A."/>
            <person name="Collura K."/>
            <person name="Wissotski M."/>
            <person name="Campos D."/>
            <person name="Kudrna D."/>
            <person name="Golser W."/>
            <person name="Ashely E."/>
            <person name="Descour A."/>
            <person name="Fernandes J."/>
            <person name="Soderlund C."/>
            <person name="Walbot V."/>
        </authorList>
    </citation>
    <scope>NUCLEOTIDE SEQUENCE</scope>
    <source>
        <strain evidence="2">B73</strain>
    </source>
</reference>